<dbReference type="GO" id="GO:0006355">
    <property type="term" value="P:regulation of DNA-templated transcription"/>
    <property type="evidence" value="ECO:0007669"/>
    <property type="project" value="InterPro"/>
</dbReference>
<dbReference type="Proteomes" id="UP000014629">
    <property type="component" value="Unassembled WGS sequence"/>
</dbReference>
<dbReference type="InterPro" id="IPR051797">
    <property type="entry name" value="TrmB-like"/>
</dbReference>
<proteinExistence type="predicted"/>
<dbReference type="InterPro" id="IPR016032">
    <property type="entry name" value="Sig_transdc_resp-reg_C-effctor"/>
</dbReference>
<protein>
    <recommendedName>
        <fullName evidence="2">HTH luxR-type domain-containing protein</fullName>
    </recommendedName>
</protein>
<keyword evidence="4" id="KW-1185">Reference proteome</keyword>
<dbReference type="SMART" id="SM00421">
    <property type="entry name" value="HTH_LUXR"/>
    <property type="match status" value="1"/>
</dbReference>
<name>S3ZC62_9ACTN</name>
<evidence type="ECO:0000256" key="1">
    <source>
        <dbReference type="SAM" id="MobiDB-lite"/>
    </source>
</evidence>
<gene>
    <name evidence="3" type="ORF">STRAU_6735</name>
</gene>
<evidence type="ECO:0000313" key="4">
    <source>
        <dbReference type="Proteomes" id="UP000014629"/>
    </source>
</evidence>
<evidence type="ECO:0000313" key="3">
    <source>
        <dbReference type="EMBL" id="EPH40204.1"/>
    </source>
</evidence>
<comment type="caution">
    <text evidence="3">The sequence shown here is derived from an EMBL/GenBank/DDBJ whole genome shotgun (WGS) entry which is preliminary data.</text>
</comment>
<dbReference type="SUPFAM" id="SSF46785">
    <property type="entry name" value="Winged helix' DNA-binding domain"/>
    <property type="match status" value="1"/>
</dbReference>
<accession>S3ZC62</accession>
<dbReference type="AlphaFoldDB" id="S3ZC62"/>
<reference evidence="3 4" key="1">
    <citation type="submission" date="2013-02" db="EMBL/GenBank/DDBJ databases">
        <title>Draft Genome Sequence of Streptomyces aurantiacus, Which Produces Setomimycin.</title>
        <authorList>
            <person name="Gruening B.A."/>
            <person name="Praeg A."/>
            <person name="Erxleben A."/>
            <person name="Guenther S."/>
            <person name="Mueller M."/>
        </authorList>
    </citation>
    <scope>NUCLEOTIDE SEQUENCE [LARGE SCALE GENOMIC DNA]</scope>
    <source>
        <strain evidence="3 4">JA 4570</strain>
    </source>
</reference>
<dbReference type="Gene3D" id="1.10.10.10">
    <property type="entry name" value="Winged helix-like DNA-binding domain superfamily/Winged helix DNA-binding domain"/>
    <property type="match status" value="2"/>
</dbReference>
<feature type="region of interest" description="Disordered" evidence="1">
    <location>
        <begin position="59"/>
        <end position="83"/>
    </location>
</feature>
<dbReference type="PROSITE" id="PS50043">
    <property type="entry name" value="HTH_LUXR_2"/>
    <property type="match status" value="1"/>
</dbReference>
<dbReference type="InterPro" id="IPR036390">
    <property type="entry name" value="WH_DNA-bd_sf"/>
</dbReference>
<dbReference type="GO" id="GO:0003677">
    <property type="term" value="F:DNA binding"/>
    <property type="evidence" value="ECO:0007669"/>
    <property type="project" value="InterPro"/>
</dbReference>
<dbReference type="CDD" id="cd06170">
    <property type="entry name" value="LuxR_C_like"/>
    <property type="match status" value="1"/>
</dbReference>
<dbReference type="EMBL" id="AOPZ01000435">
    <property type="protein sequence ID" value="EPH40204.1"/>
    <property type="molecule type" value="Genomic_DNA"/>
</dbReference>
<dbReference type="InterPro" id="IPR036388">
    <property type="entry name" value="WH-like_DNA-bd_sf"/>
</dbReference>
<dbReference type="PANTHER" id="PTHR34293">
    <property type="entry name" value="HTH-TYPE TRANSCRIPTIONAL REGULATOR TRMBL2"/>
    <property type="match status" value="1"/>
</dbReference>
<dbReference type="InterPro" id="IPR000792">
    <property type="entry name" value="Tscrpt_reg_LuxR_C"/>
</dbReference>
<dbReference type="SUPFAM" id="SSF46894">
    <property type="entry name" value="C-terminal effector domain of the bipartite response regulators"/>
    <property type="match status" value="1"/>
</dbReference>
<dbReference type="PATRIC" id="fig|1286094.4.peg.6656"/>
<dbReference type="Pfam" id="PF00196">
    <property type="entry name" value="GerE"/>
    <property type="match status" value="1"/>
</dbReference>
<feature type="domain" description="HTH luxR-type" evidence="2">
    <location>
        <begin position="271"/>
        <end position="336"/>
    </location>
</feature>
<sequence length="357" mass="38104">MLSGLGVGPGDERVYRALLAAPGSTPAELAAATGLTEARVRRHAASLAGLGLLTGAEGEAGDAGDVGPVNTEDEAGAAGDARLTPAPPDVALEVLALRRQEEIAHARLAAAGLAEEFRAGRLRGGSSPVQLLRGREAIAQQFFQTQQMAKSEILILDKPPYVVEPLRRQDTVQRERLDKGLRYRAIYDQAGLDGPGRVEATRDLAARGEESRVLADVPLKLVVADRKVALVPFVLPSEEEILVLQQSALLDGLIALFDLLWQRATPLWPAGPVAHDTLSPDDELLLAHLRAGLTDSAIARRLGVAQRTVERRMSRIMAVLGVRTRFQAGVRTTALYGHEDCGRPGSGLPPLPGLTER</sequence>
<organism evidence="3 4">
    <name type="scientific">Streptomyces aurantiacus JA 4570</name>
    <dbReference type="NCBI Taxonomy" id="1286094"/>
    <lineage>
        <taxon>Bacteria</taxon>
        <taxon>Bacillati</taxon>
        <taxon>Actinomycetota</taxon>
        <taxon>Actinomycetes</taxon>
        <taxon>Kitasatosporales</taxon>
        <taxon>Streptomycetaceae</taxon>
        <taxon>Streptomyces</taxon>
        <taxon>Streptomyces aurantiacus group</taxon>
    </lineage>
</organism>
<evidence type="ECO:0000259" key="2">
    <source>
        <dbReference type="PROSITE" id="PS50043"/>
    </source>
</evidence>
<dbReference type="PANTHER" id="PTHR34293:SF1">
    <property type="entry name" value="HTH-TYPE TRANSCRIPTIONAL REGULATOR TRMBL2"/>
    <property type="match status" value="1"/>
</dbReference>